<evidence type="ECO:0000256" key="1">
    <source>
        <dbReference type="SAM" id="Phobius"/>
    </source>
</evidence>
<reference evidence="2" key="1">
    <citation type="submission" date="2023-06" db="EMBL/GenBank/DDBJ databases">
        <authorList>
            <person name="Delattre M."/>
        </authorList>
    </citation>
    <scope>NUCLEOTIDE SEQUENCE</scope>
    <source>
        <strain evidence="2">AF72</strain>
    </source>
</reference>
<sequence>MLTNLPEMGGYGALVHPAYMEEYFTYLMTSRLLLRIAPYKCFVAVSVLVLYQFFVDNSIYSQTFYTYVMFLIYHVEHVILIWIYIFGDPELKVQFYSMLNFGVPTNESLRSANGQRLAFDNNQETEIYFTQLKNSW</sequence>
<organism evidence="2 3">
    <name type="scientific">Mesorhabditis spiculigera</name>
    <dbReference type="NCBI Taxonomy" id="96644"/>
    <lineage>
        <taxon>Eukaryota</taxon>
        <taxon>Metazoa</taxon>
        <taxon>Ecdysozoa</taxon>
        <taxon>Nematoda</taxon>
        <taxon>Chromadorea</taxon>
        <taxon>Rhabditida</taxon>
        <taxon>Rhabditina</taxon>
        <taxon>Rhabditomorpha</taxon>
        <taxon>Rhabditoidea</taxon>
        <taxon>Rhabditidae</taxon>
        <taxon>Mesorhabditinae</taxon>
        <taxon>Mesorhabditis</taxon>
    </lineage>
</organism>
<comment type="caution">
    <text evidence="2">The sequence shown here is derived from an EMBL/GenBank/DDBJ whole genome shotgun (WGS) entry which is preliminary data.</text>
</comment>
<protein>
    <submittedName>
        <fullName evidence="2">Uncharacterized protein</fullName>
    </submittedName>
</protein>
<dbReference type="AlphaFoldDB" id="A0AA36CQG7"/>
<proteinExistence type="predicted"/>
<keyword evidence="3" id="KW-1185">Reference proteome</keyword>
<evidence type="ECO:0000313" key="2">
    <source>
        <dbReference type="EMBL" id="CAJ0572168.1"/>
    </source>
</evidence>
<dbReference type="EMBL" id="CATQJA010002592">
    <property type="protein sequence ID" value="CAJ0572168.1"/>
    <property type="molecule type" value="Genomic_DNA"/>
</dbReference>
<feature type="non-terminal residue" evidence="2">
    <location>
        <position position="136"/>
    </location>
</feature>
<evidence type="ECO:0000313" key="3">
    <source>
        <dbReference type="Proteomes" id="UP001177023"/>
    </source>
</evidence>
<name>A0AA36CQG7_9BILA</name>
<keyword evidence="1" id="KW-1133">Transmembrane helix</keyword>
<feature type="transmembrane region" description="Helical" evidence="1">
    <location>
        <begin position="66"/>
        <end position="87"/>
    </location>
</feature>
<gene>
    <name evidence="2" type="ORF">MSPICULIGERA_LOCUS10561</name>
</gene>
<dbReference type="Proteomes" id="UP001177023">
    <property type="component" value="Unassembled WGS sequence"/>
</dbReference>
<accession>A0AA36CQG7</accession>
<keyword evidence="1" id="KW-0812">Transmembrane</keyword>
<feature type="transmembrane region" description="Helical" evidence="1">
    <location>
        <begin position="32"/>
        <end position="54"/>
    </location>
</feature>
<keyword evidence="1" id="KW-0472">Membrane</keyword>